<comment type="caution">
    <text evidence="2">The sequence shown here is derived from an EMBL/GenBank/DDBJ whole genome shotgun (WGS) entry which is preliminary data.</text>
</comment>
<dbReference type="PANTHER" id="PTHR33428:SF14">
    <property type="entry name" value="CARBOXYLESTERASE TYPE B DOMAIN-CONTAINING PROTEIN"/>
    <property type="match status" value="1"/>
</dbReference>
<feature type="domain" description="Dienelactone hydrolase" evidence="1">
    <location>
        <begin position="35"/>
        <end position="169"/>
    </location>
</feature>
<dbReference type="EMBL" id="JAVDYF010000001">
    <property type="protein sequence ID" value="MDR7354739.1"/>
    <property type="molecule type" value="Genomic_DNA"/>
</dbReference>
<dbReference type="InterPro" id="IPR002925">
    <property type="entry name" value="Dienelactn_hydro"/>
</dbReference>
<sequence>MAENLSKHLKKFSKRGPHRVLVGELSYAGLPGKIYAPAEGNALPGVVFGHDWMKDVKNYHATLRHLASWGIVVAAPNTERGLMPNHRGFASDMESCIQILNGVRLGVGNITVAPGRIGLVGHGMGAGAAVLAACDRAKVKSVVAAFPSKVSPSAEEAAKKVTAQGMIIGTGDFALLDYGNAPALAMNWRGDVVYREMEGVAHSDVAENSHFRLLESLNRRARRREQVVALITGYVLHTLYDDRKLSAFGSRDAVAKGIESFSGAQLATKADLTQPGSLSLPF</sequence>
<reference evidence="2 3" key="1">
    <citation type="submission" date="2023-07" db="EMBL/GenBank/DDBJ databases">
        <title>Sequencing the genomes of 1000 actinobacteria strains.</title>
        <authorList>
            <person name="Klenk H.-P."/>
        </authorList>
    </citation>
    <scope>NUCLEOTIDE SEQUENCE [LARGE SCALE GENOMIC DNA]</scope>
    <source>
        <strain evidence="2 3">DSM 44508</strain>
    </source>
</reference>
<evidence type="ECO:0000313" key="3">
    <source>
        <dbReference type="Proteomes" id="UP001183619"/>
    </source>
</evidence>
<name>A0ABU2BBH6_9CORY</name>
<dbReference type="Pfam" id="PF01738">
    <property type="entry name" value="DLH"/>
    <property type="match status" value="1"/>
</dbReference>
<evidence type="ECO:0000313" key="2">
    <source>
        <dbReference type="EMBL" id="MDR7354739.1"/>
    </source>
</evidence>
<dbReference type="PANTHER" id="PTHR33428">
    <property type="entry name" value="CHLOROPHYLLASE-2, CHLOROPLASTIC"/>
    <property type="match status" value="1"/>
</dbReference>
<evidence type="ECO:0000259" key="1">
    <source>
        <dbReference type="Pfam" id="PF01738"/>
    </source>
</evidence>
<dbReference type="GO" id="GO:0016787">
    <property type="term" value="F:hydrolase activity"/>
    <property type="evidence" value="ECO:0007669"/>
    <property type="project" value="UniProtKB-KW"/>
</dbReference>
<organism evidence="2 3">
    <name type="scientific">Corynebacterium felinum</name>
    <dbReference type="NCBI Taxonomy" id="131318"/>
    <lineage>
        <taxon>Bacteria</taxon>
        <taxon>Bacillati</taxon>
        <taxon>Actinomycetota</taxon>
        <taxon>Actinomycetes</taxon>
        <taxon>Mycobacteriales</taxon>
        <taxon>Corynebacteriaceae</taxon>
        <taxon>Corynebacterium</taxon>
    </lineage>
</organism>
<keyword evidence="2" id="KW-0378">Hydrolase</keyword>
<keyword evidence="3" id="KW-1185">Reference proteome</keyword>
<dbReference type="RefSeq" id="WP_277104658.1">
    <property type="nucleotide sequence ID" value="NZ_BAAAJS010000049.1"/>
</dbReference>
<protein>
    <submittedName>
        <fullName evidence="2">Dienelactone hydrolase</fullName>
    </submittedName>
</protein>
<gene>
    <name evidence="2" type="ORF">J2S37_001277</name>
</gene>
<dbReference type="Gene3D" id="3.40.50.1820">
    <property type="entry name" value="alpha/beta hydrolase"/>
    <property type="match status" value="1"/>
</dbReference>
<dbReference type="SUPFAM" id="SSF53474">
    <property type="entry name" value="alpha/beta-Hydrolases"/>
    <property type="match status" value="1"/>
</dbReference>
<dbReference type="InterPro" id="IPR029058">
    <property type="entry name" value="AB_hydrolase_fold"/>
</dbReference>
<proteinExistence type="predicted"/>
<dbReference type="Proteomes" id="UP001183619">
    <property type="component" value="Unassembled WGS sequence"/>
</dbReference>
<accession>A0ABU2BBH6</accession>